<comment type="caution">
    <text evidence="2">The sequence shown here is derived from an EMBL/GenBank/DDBJ whole genome shotgun (WGS) entry which is preliminary data.</text>
</comment>
<dbReference type="AlphaFoldDB" id="A0A644VUB4"/>
<dbReference type="InterPro" id="IPR003141">
    <property type="entry name" value="Pol/His_phosphatase_N"/>
</dbReference>
<dbReference type="Pfam" id="PF02811">
    <property type="entry name" value="PHP"/>
    <property type="match status" value="1"/>
</dbReference>
<dbReference type="InterPro" id="IPR016195">
    <property type="entry name" value="Pol/histidinol_Pase-like"/>
</dbReference>
<dbReference type="InterPro" id="IPR052018">
    <property type="entry name" value="PHP_domain"/>
</dbReference>
<dbReference type="Gene3D" id="3.20.20.140">
    <property type="entry name" value="Metal-dependent hydrolases"/>
    <property type="match status" value="1"/>
</dbReference>
<evidence type="ECO:0000313" key="2">
    <source>
        <dbReference type="EMBL" id="MPL95025.1"/>
    </source>
</evidence>
<organism evidence="2">
    <name type="scientific">bioreactor metagenome</name>
    <dbReference type="NCBI Taxonomy" id="1076179"/>
    <lineage>
        <taxon>unclassified sequences</taxon>
        <taxon>metagenomes</taxon>
        <taxon>ecological metagenomes</taxon>
    </lineage>
</organism>
<protein>
    <recommendedName>
        <fullName evidence="1">Polymerase/histidinol phosphatase N-terminal domain-containing protein</fullName>
    </recommendedName>
</protein>
<feature type="domain" description="Polymerase/histidinol phosphatase N-terminal" evidence="1">
    <location>
        <begin position="4"/>
        <end position="52"/>
    </location>
</feature>
<dbReference type="EMBL" id="VSSQ01000451">
    <property type="protein sequence ID" value="MPL95025.1"/>
    <property type="molecule type" value="Genomic_DNA"/>
</dbReference>
<dbReference type="PANTHER" id="PTHR42924">
    <property type="entry name" value="EXONUCLEASE"/>
    <property type="match status" value="1"/>
</dbReference>
<reference evidence="2" key="1">
    <citation type="submission" date="2019-08" db="EMBL/GenBank/DDBJ databases">
        <authorList>
            <person name="Kucharzyk K."/>
            <person name="Murdoch R.W."/>
            <person name="Higgins S."/>
            <person name="Loffler F."/>
        </authorList>
    </citation>
    <scope>NUCLEOTIDE SEQUENCE</scope>
</reference>
<sequence length="56" mass="6264">MNYADLHIHSNYSDGNLAPEQIINLAQKAGVKSISITDHDSISSQYVINNEYEDII</sequence>
<name>A0A644VUB4_9ZZZZ</name>
<evidence type="ECO:0000259" key="1">
    <source>
        <dbReference type="SMART" id="SM00481"/>
    </source>
</evidence>
<dbReference type="SMART" id="SM00481">
    <property type="entry name" value="POLIIIAc"/>
    <property type="match status" value="1"/>
</dbReference>
<dbReference type="PANTHER" id="PTHR42924:SF3">
    <property type="entry name" value="POLYMERASE_HISTIDINOL PHOSPHATASE N-TERMINAL DOMAIN-CONTAINING PROTEIN"/>
    <property type="match status" value="1"/>
</dbReference>
<gene>
    <name evidence="2" type="ORF">SDC9_41188</name>
</gene>
<proteinExistence type="predicted"/>
<accession>A0A644VUB4</accession>
<dbReference type="GO" id="GO:0004534">
    <property type="term" value="F:5'-3' RNA exonuclease activity"/>
    <property type="evidence" value="ECO:0007669"/>
    <property type="project" value="TreeGrafter"/>
</dbReference>
<dbReference type="GO" id="GO:0035312">
    <property type="term" value="F:5'-3' DNA exonuclease activity"/>
    <property type="evidence" value="ECO:0007669"/>
    <property type="project" value="TreeGrafter"/>
</dbReference>
<dbReference type="SUPFAM" id="SSF89550">
    <property type="entry name" value="PHP domain-like"/>
    <property type="match status" value="1"/>
</dbReference>
<dbReference type="InterPro" id="IPR004013">
    <property type="entry name" value="PHP_dom"/>
</dbReference>